<evidence type="ECO:0000313" key="2">
    <source>
        <dbReference type="EMBL" id="CAC11950.1"/>
    </source>
</evidence>
<gene>
    <name evidence="2" type="ordered locus">Ta0821</name>
</gene>
<dbReference type="eggNOG" id="arCOG00845">
    <property type="taxonomic scope" value="Archaea"/>
</dbReference>
<dbReference type="SUPFAM" id="SSF55729">
    <property type="entry name" value="Acyl-CoA N-acyltransferases (Nat)"/>
    <property type="match status" value="1"/>
</dbReference>
<dbReference type="Pfam" id="PF00583">
    <property type="entry name" value="Acetyltransf_1"/>
    <property type="match status" value="1"/>
</dbReference>
<reference evidence="4" key="2">
    <citation type="submission" date="2008-01" db="PDB data bank">
        <title>Crystal structure of a putative acetyltransferase (NP_394282.1) from Thermoplasma acidophilum at 2.00 A resolution.</title>
        <authorList>
            <consortium name="Joint Center for Structural Genomics (JCSG)"/>
        </authorList>
    </citation>
    <scope>X-RAY CRYSTALLOGRAPHY (2.00 ANGSTROMS)</scope>
    <scope>DISULFIDE BONDS</scope>
</reference>
<dbReference type="RefSeq" id="WP_010901233.1">
    <property type="nucleotide sequence ID" value="NC_002578.1"/>
</dbReference>
<dbReference type="PDBsum" id="3C26"/>
<dbReference type="PANTHER" id="PTHR43072:SF60">
    <property type="entry name" value="L-2,4-DIAMINOBUTYRIC ACID ACETYLTRANSFERASE"/>
    <property type="match status" value="1"/>
</dbReference>
<dbReference type="PDB" id="3C26">
    <property type="method" value="X-ray"/>
    <property type="resolution" value="2.00 A"/>
    <property type="chains" value="A=1-265"/>
</dbReference>
<accession>Q9HJZ0</accession>
<reference evidence="2 3" key="1">
    <citation type="journal article" date="2000" name="Nature">
        <title>The genome sequence of the thermoacidophilic scavenger Thermoplasma acidophilum.</title>
        <authorList>
            <person name="Ruepp A."/>
            <person name="Graml W."/>
            <person name="Santos-Martinez M.L."/>
            <person name="Koretke K.K."/>
            <person name="Volker C."/>
            <person name="Mewes H.W."/>
            <person name="Frishman D."/>
            <person name="Stocker S."/>
            <person name="Lupas A.N."/>
            <person name="Baumeister W."/>
        </authorList>
    </citation>
    <scope>NUCLEOTIDE SEQUENCE [LARGE SCALE GENOMIC DNA]</scope>
    <source>
        <strain evidence="3">ATCC 25905 / DSM 1728 / JCM 9062 / NBRC 15155 / AMRC-C165</strain>
    </source>
</reference>
<feature type="disulfide bond" evidence="4">
    <location>
        <begin position="173"/>
        <end position="182"/>
    </location>
</feature>
<evidence type="ECO:0007829" key="4">
    <source>
        <dbReference type="PDB" id="3C26"/>
    </source>
</evidence>
<dbReference type="Proteomes" id="UP000001024">
    <property type="component" value="Chromosome"/>
</dbReference>
<feature type="domain" description="N-acetyltransferase" evidence="1">
    <location>
        <begin position="5"/>
        <end position="164"/>
    </location>
</feature>
<dbReference type="EMBL" id="AL445065">
    <property type="protein sequence ID" value="CAC11950.1"/>
    <property type="molecule type" value="Genomic_DNA"/>
</dbReference>
<dbReference type="InterPro" id="IPR000182">
    <property type="entry name" value="GNAT_dom"/>
</dbReference>
<dbReference type="OrthoDB" id="134118at2157"/>
<dbReference type="InParanoid" id="Q9HJZ0"/>
<dbReference type="KEGG" id="tac:Ta0821"/>
<name>Q9HJZ0_THEAC</name>
<dbReference type="PaxDb" id="273075-Ta0821"/>
<keyword evidence="4" id="KW-0002">3D-structure</keyword>
<dbReference type="AlphaFoldDB" id="Q9HJZ0"/>
<sequence>MSADIVFDRGSPSDIDEIKTFTSNTWKVGYYTDLYSKLADTGTMDDYVDKVIERWVNDGSVYVLRVSGRPVATIHMEKLPDGSVMLGGLRVHPEYRGSRLGMSIMQETIQFLRGKTERLRSAVYSWNEPSLRLVHRLGFHQVEEYPIYTFQGGSTAVPALKPVNERYAGRWRCFFIDWKYMCSDDPDIIHEEYSNNLIVDGSTFVYFDIYEGGIDLFVNDSDDASSFIEKYRSMNGRITFYVRKALANGLPYVPASSLTVWEYRY</sequence>
<dbReference type="DNASU" id="1456366"/>
<organism evidence="2 3">
    <name type="scientific">Thermoplasma acidophilum (strain ATCC 25905 / DSM 1728 / JCM 9062 / NBRC 15155 / AMRC-C165)</name>
    <dbReference type="NCBI Taxonomy" id="273075"/>
    <lineage>
        <taxon>Archaea</taxon>
        <taxon>Methanobacteriati</taxon>
        <taxon>Thermoplasmatota</taxon>
        <taxon>Thermoplasmata</taxon>
        <taxon>Thermoplasmatales</taxon>
        <taxon>Thermoplasmataceae</taxon>
        <taxon>Thermoplasma</taxon>
    </lineage>
</organism>
<dbReference type="PANTHER" id="PTHR43072">
    <property type="entry name" value="N-ACETYLTRANSFERASE"/>
    <property type="match status" value="1"/>
</dbReference>
<dbReference type="InterPro" id="IPR016181">
    <property type="entry name" value="Acyl_CoA_acyltransferase"/>
</dbReference>
<dbReference type="GO" id="GO:0016747">
    <property type="term" value="F:acyltransferase activity, transferring groups other than amino-acyl groups"/>
    <property type="evidence" value="ECO:0007669"/>
    <property type="project" value="InterPro"/>
</dbReference>
<keyword evidence="3" id="KW-1185">Reference proteome</keyword>
<proteinExistence type="evidence at protein level"/>
<evidence type="ECO:0000313" key="3">
    <source>
        <dbReference type="Proteomes" id="UP000001024"/>
    </source>
</evidence>
<protein>
    <recommendedName>
        <fullName evidence="1">N-acetyltransferase domain-containing protein</fullName>
    </recommendedName>
</protein>
<dbReference type="EnsemblBacteria" id="CAC11950">
    <property type="protein sequence ID" value="CAC11950"/>
    <property type="gene ID" value="CAC11950"/>
</dbReference>
<dbReference type="SMR" id="Q9HJZ0"/>
<dbReference type="Gene3D" id="3.40.630.30">
    <property type="match status" value="1"/>
</dbReference>
<dbReference type="STRING" id="273075.gene:9572035"/>
<dbReference type="PROSITE" id="PS51186">
    <property type="entry name" value="GNAT"/>
    <property type="match status" value="1"/>
</dbReference>
<evidence type="ECO:0000259" key="1">
    <source>
        <dbReference type="PROSITE" id="PS51186"/>
    </source>
</evidence>
<dbReference type="HOGENOM" id="CLU_1048151_0_0_2"/>
<dbReference type="CDD" id="cd04301">
    <property type="entry name" value="NAT_SF"/>
    <property type="match status" value="1"/>
</dbReference>
<dbReference type="EvolutionaryTrace" id="Q9HJZ0"/>